<name>A0A0W8F2W7_9ZZZZ</name>
<keyword evidence="2" id="KW-0808">Transferase</keyword>
<evidence type="ECO:0000259" key="1">
    <source>
        <dbReference type="Pfam" id="PF00117"/>
    </source>
</evidence>
<protein>
    <submittedName>
        <fullName evidence="2">Glutamine amidotransferase class-i</fullName>
        <ecNumber evidence="2">6.3.5.2</ecNumber>
    </submittedName>
</protein>
<dbReference type="InterPro" id="IPR044992">
    <property type="entry name" value="ChyE-like"/>
</dbReference>
<dbReference type="EC" id="6.3.5.2" evidence="2"/>
<comment type="caution">
    <text evidence="2">The sequence shown here is derived from an EMBL/GenBank/DDBJ whole genome shotgun (WGS) entry which is preliminary data.</text>
</comment>
<reference evidence="2" key="1">
    <citation type="journal article" date="2015" name="Proc. Natl. Acad. Sci. U.S.A.">
        <title>Networks of energetic and metabolic interactions define dynamics in microbial communities.</title>
        <authorList>
            <person name="Embree M."/>
            <person name="Liu J.K."/>
            <person name="Al-Bassam M.M."/>
            <person name="Zengler K."/>
        </authorList>
    </citation>
    <scope>NUCLEOTIDE SEQUENCE</scope>
</reference>
<accession>A0A0W8F2W7</accession>
<dbReference type="AlphaFoldDB" id="A0A0W8F2W7"/>
<dbReference type="CDD" id="cd01741">
    <property type="entry name" value="GATase1_1"/>
    <property type="match status" value="1"/>
</dbReference>
<sequence length="218" mass="23450">MFQHGREEAAGALLDLLDASGQAYRVFPLHETGDVPDETFSHLLVLGGTMSVNDEREFPVLSEEKACIRKMVGQKRPVLGVCLGAQMIASAFGARVSPSHKETGWSDVTWTGAVPGVPLSGRLRVFQWHGETFDLPPGASCPCSGDAVRNQALWYRSALGVQFHLEVTREILDGWTAGLDPAARAAITGEAYRALPGSREICGTITRAFIEGAYVHGA</sequence>
<dbReference type="EMBL" id="LNQE01001624">
    <property type="protein sequence ID" value="KUG14739.1"/>
    <property type="molecule type" value="Genomic_DNA"/>
</dbReference>
<evidence type="ECO:0000313" key="2">
    <source>
        <dbReference type="EMBL" id="KUG14739.1"/>
    </source>
</evidence>
<dbReference type="Gene3D" id="3.40.50.880">
    <property type="match status" value="1"/>
</dbReference>
<dbReference type="SUPFAM" id="SSF52317">
    <property type="entry name" value="Class I glutamine amidotransferase-like"/>
    <property type="match status" value="1"/>
</dbReference>
<keyword evidence="2" id="KW-0315">Glutamine amidotransferase</keyword>
<gene>
    <name evidence="2" type="ORF">ASZ90_015613</name>
</gene>
<dbReference type="GO" id="GO:0003922">
    <property type="term" value="F:GMP synthase (glutamine-hydrolyzing) activity"/>
    <property type="evidence" value="ECO:0007669"/>
    <property type="project" value="UniProtKB-EC"/>
</dbReference>
<feature type="domain" description="Glutamine amidotransferase" evidence="1">
    <location>
        <begin position="19"/>
        <end position="169"/>
    </location>
</feature>
<dbReference type="GO" id="GO:0016740">
    <property type="term" value="F:transferase activity"/>
    <property type="evidence" value="ECO:0007669"/>
    <property type="project" value="UniProtKB-KW"/>
</dbReference>
<dbReference type="InterPro" id="IPR029062">
    <property type="entry name" value="Class_I_gatase-like"/>
</dbReference>
<proteinExistence type="predicted"/>
<dbReference type="PANTHER" id="PTHR42695:SF5">
    <property type="entry name" value="GLUTAMINE AMIDOTRANSFERASE YLR126C-RELATED"/>
    <property type="match status" value="1"/>
</dbReference>
<organism evidence="2">
    <name type="scientific">hydrocarbon metagenome</name>
    <dbReference type="NCBI Taxonomy" id="938273"/>
    <lineage>
        <taxon>unclassified sequences</taxon>
        <taxon>metagenomes</taxon>
        <taxon>ecological metagenomes</taxon>
    </lineage>
</organism>
<dbReference type="PROSITE" id="PS51273">
    <property type="entry name" value="GATASE_TYPE_1"/>
    <property type="match status" value="1"/>
</dbReference>
<dbReference type="GO" id="GO:0005829">
    <property type="term" value="C:cytosol"/>
    <property type="evidence" value="ECO:0007669"/>
    <property type="project" value="TreeGrafter"/>
</dbReference>
<dbReference type="Pfam" id="PF00117">
    <property type="entry name" value="GATase"/>
    <property type="match status" value="1"/>
</dbReference>
<dbReference type="PANTHER" id="PTHR42695">
    <property type="entry name" value="GLUTAMINE AMIDOTRANSFERASE YLR126C-RELATED"/>
    <property type="match status" value="1"/>
</dbReference>
<keyword evidence="2" id="KW-0436">Ligase</keyword>
<dbReference type="InterPro" id="IPR017926">
    <property type="entry name" value="GATASE"/>
</dbReference>